<evidence type="ECO:0000313" key="3">
    <source>
        <dbReference type="Proteomes" id="UP000573599"/>
    </source>
</evidence>
<evidence type="ECO:0000256" key="1">
    <source>
        <dbReference type="SAM" id="SignalP"/>
    </source>
</evidence>
<feature type="chain" id="PRO_5039731340" description="Lipoprotein" evidence="1">
    <location>
        <begin position="30"/>
        <end position="203"/>
    </location>
</feature>
<protein>
    <recommendedName>
        <fullName evidence="4">Lipoprotein</fullName>
    </recommendedName>
</protein>
<dbReference type="EMBL" id="JACCAB010000001">
    <property type="protein sequence ID" value="NYG06856.1"/>
    <property type="molecule type" value="Genomic_DNA"/>
</dbReference>
<comment type="caution">
    <text evidence="2">The sequence shown here is derived from an EMBL/GenBank/DDBJ whole genome shotgun (WGS) entry which is preliminary data.</text>
</comment>
<organism evidence="2 3">
    <name type="scientific">Pedococcus badiiscoriae</name>
    <dbReference type="NCBI Taxonomy" id="642776"/>
    <lineage>
        <taxon>Bacteria</taxon>
        <taxon>Bacillati</taxon>
        <taxon>Actinomycetota</taxon>
        <taxon>Actinomycetes</taxon>
        <taxon>Micrococcales</taxon>
        <taxon>Intrasporangiaceae</taxon>
        <taxon>Pedococcus</taxon>
    </lineage>
</organism>
<gene>
    <name evidence="2" type="ORF">BJ986_001343</name>
</gene>
<keyword evidence="3" id="KW-1185">Reference proteome</keyword>
<dbReference type="RefSeq" id="WP_179421274.1">
    <property type="nucleotide sequence ID" value="NZ_JACCAB010000001.1"/>
</dbReference>
<dbReference type="AlphaFoldDB" id="A0A852WN90"/>
<evidence type="ECO:0008006" key="4">
    <source>
        <dbReference type="Google" id="ProtNLM"/>
    </source>
</evidence>
<evidence type="ECO:0000313" key="2">
    <source>
        <dbReference type="EMBL" id="NYG06856.1"/>
    </source>
</evidence>
<feature type="signal peptide" evidence="1">
    <location>
        <begin position="1"/>
        <end position="29"/>
    </location>
</feature>
<name>A0A852WN90_9MICO</name>
<dbReference type="Proteomes" id="UP000573599">
    <property type="component" value="Unassembled WGS sequence"/>
</dbReference>
<reference evidence="2 3" key="1">
    <citation type="submission" date="2020-07" db="EMBL/GenBank/DDBJ databases">
        <title>Sequencing the genomes of 1000 actinobacteria strains.</title>
        <authorList>
            <person name="Klenk H.-P."/>
        </authorList>
    </citation>
    <scope>NUCLEOTIDE SEQUENCE [LARGE SCALE GENOMIC DNA]</scope>
    <source>
        <strain evidence="2 3">DSM 23987</strain>
    </source>
</reference>
<dbReference type="PROSITE" id="PS51257">
    <property type="entry name" value="PROKAR_LIPOPROTEIN"/>
    <property type="match status" value="1"/>
</dbReference>
<accession>A0A852WN90</accession>
<proteinExistence type="predicted"/>
<sequence length="203" mass="20864">MRSTEPLVGTAVLASLALLAGCASGNNPAASDQPHIPRIVSEGSRAQEYTSITQLADKASAIILGKPVGEQFVRPMPSRRAAPGVAGTPYVRIQVIKVLSGKVSGKTIDVVSPGTDEVTGKAATAQGGPYVMFLAPAMYQKNSPAGGYAIVGGPAGLYATLDSSSTSFTKVDRESPSLPKQLSTTRDIPIITKSEGQLLAEGP</sequence>
<keyword evidence="1" id="KW-0732">Signal</keyword>